<dbReference type="SUPFAM" id="SSF51412">
    <property type="entry name" value="Inosine monophosphate dehydrogenase (IMPDH)"/>
    <property type="match status" value="1"/>
</dbReference>
<evidence type="ECO:0000256" key="8">
    <source>
        <dbReference type="ARBA" id="ARBA00023033"/>
    </source>
</evidence>
<keyword evidence="5" id="KW-0288">FMN</keyword>
<gene>
    <name evidence="12" type="ORF">NCTC12227_01279</name>
</gene>
<dbReference type="GO" id="GO:0009636">
    <property type="term" value="P:response to toxic substance"/>
    <property type="evidence" value="ECO:0007669"/>
    <property type="project" value="UniProtKB-KW"/>
</dbReference>
<dbReference type="KEGG" id="nani:NCTC12227_01279"/>
<keyword evidence="8 12" id="KW-0503">Monooxygenase</keyword>
<keyword evidence="13" id="KW-1185">Reference proteome</keyword>
<proteinExistence type="inferred from homology"/>
<keyword evidence="3" id="KW-0216">Detoxification</keyword>
<dbReference type="AlphaFoldDB" id="A0A3S4ZCJ9"/>
<dbReference type="GO" id="GO:0000166">
    <property type="term" value="F:nucleotide binding"/>
    <property type="evidence" value="ECO:0007669"/>
    <property type="project" value="UniProtKB-KW"/>
</dbReference>
<keyword evidence="7 12" id="KW-0560">Oxidoreductase</keyword>
<dbReference type="PANTHER" id="PTHR42747">
    <property type="entry name" value="NITRONATE MONOOXYGENASE-RELATED"/>
    <property type="match status" value="1"/>
</dbReference>
<dbReference type="RefSeq" id="WP_126304774.1">
    <property type="nucleotide sequence ID" value="NZ_LR134516.1"/>
</dbReference>
<dbReference type="STRING" id="326522.BWD08_06405"/>
<name>A0A3S4ZCJ9_9NEIS</name>
<evidence type="ECO:0000256" key="11">
    <source>
        <dbReference type="ARBA" id="ARBA00067136"/>
    </source>
</evidence>
<dbReference type="FunFam" id="3.20.20.70:FF:000154">
    <property type="entry name" value="Probable nitronate monooxygenase"/>
    <property type="match status" value="1"/>
</dbReference>
<dbReference type="CDD" id="cd04730">
    <property type="entry name" value="NPD_like"/>
    <property type="match status" value="1"/>
</dbReference>
<dbReference type="OrthoDB" id="9778912at2"/>
<evidence type="ECO:0000256" key="4">
    <source>
        <dbReference type="ARBA" id="ARBA00022630"/>
    </source>
</evidence>
<dbReference type="InterPro" id="IPR013785">
    <property type="entry name" value="Aldolase_TIM"/>
</dbReference>
<keyword evidence="4" id="KW-0285">Flavoprotein</keyword>
<evidence type="ECO:0000256" key="7">
    <source>
        <dbReference type="ARBA" id="ARBA00023002"/>
    </source>
</evidence>
<comment type="similarity">
    <text evidence="2">Belongs to the nitronate monooxygenase family. NMO class I subfamily.</text>
</comment>
<dbReference type="EMBL" id="LR134516">
    <property type="protein sequence ID" value="VEJ21537.1"/>
    <property type="molecule type" value="Genomic_DNA"/>
</dbReference>
<evidence type="ECO:0000256" key="2">
    <source>
        <dbReference type="ARBA" id="ARBA00009881"/>
    </source>
</evidence>
<dbReference type="GO" id="GO:0018580">
    <property type="term" value="F:nitronate monooxygenase activity"/>
    <property type="evidence" value="ECO:0007669"/>
    <property type="project" value="InterPro"/>
</dbReference>
<protein>
    <recommendedName>
        <fullName evidence="11">Nitronate monooxygenase</fullName>
    </recommendedName>
    <alternativeName>
        <fullName evidence="9">Propionate 3-nitronate monooxygenase</fullName>
    </alternativeName>
</protein>
<dbReference type="Proteomes" id="UP000268229">
    <property type="component" value="Chromosome"/>
</dbReference>
<sequence>MSPVTKLLGLIRTRLPVIQAPMAGVQSSKLTIAACQAGALGSLPAAMLPSEKLCAEIETIRRHTDRPFNINFFAHRQPEADAVQQVKWLAALAPFYREFGLSEQDVLQRGGRQPFGEEQAEIVMRYRPPVVSFHFGLPEQALLDKVKSSGAIVVSSATTVEEACWLEAHGADIIIAQGLEAGGHRGMFLSRDLNRQQGLFSLLPQIRAAVNVPVVAAGGISDAATARAARALGAAGIQIGTALILADEADTSALHRKALQSERAADTVLTNLFSGGFARGIVNRFIREAGPVNDAAPPFPLAQSASAPLKAAAEAQGSDEFSSLWAGQNAPLAQTGSTREIINSLADAFGSDNGQTQTS</sequence>
<evidence type="ECO:0000256" key="6">
    <source>
        <dbReference type="ARBA" id="ARBA00022741"/>
    </source>
</evidence>
<evidence type="ECO:0000256" key="10">
    <source>
        <dbReference type="ARBA" id="ARBA00049401"/>
    </source>
</evidence>
<dbReference type="PANTHER" id="PTHR42747:SF3">
    <property type="entry name" value="NITRONATE MONOOXYGENASE-RELATED"/>
    <property type="match status" value="1"/>
</dbReference>
<dbReference type="Gene3D" id="3.20.20.70">
    <property type="entry name" value="Aldolase class I"/>
    <property type="match status" value="1"/>
</dbReference>
<comment type="catalytic activity">
    <reaction evidence="10">
        <text>3 propionate 3-nitronate + 3 O2 + H2O = 3 3-oxopropanoate + 2 nitrate + nitrite + H2O2 + 3 H(+)</text>
        <dbReference type="Rhea" id="RHEA:57332"/>
        <dbReference type="ChEBI" id="CHEBI:15377"/>
        <dbReference type="ChEBI" id="CHEBI:15378"/>
        <dbReference type="ChEBI" id="CHEBI:15379"/>
        <dbReference type="ChEBI" id="CHEBI:16240"/>
        <dbReference type="ChEBI" id="CHEBI:16301"/>
        <dbReference type="ChEBI" id="CHEBI:17632"/>
        <dbReference type="ChEBI" id="CHEBI:33190"/>
        <dbReference type="ChEBI" id="CHEBI:136067"/>
    </reaction>
</comment>
<evidence type="ECO:0000313" key="13">
    <source>
        <dbReference type="Proteomes" id="UP000268229"/>
    </source>
</evidence>
<accession>A0A3S4ZCJ9</accession>
<reference evidence="12 13" key="1">
    <citation type="submission" date="2018-12" db="EMBL/GenBank/DDBJ databases">
        <authorList>
            <consortium name="Pathogen Informatics"/>
        </authorList>
    </citation>
    <scope>NUCLEOTIDE SEQUENCE [LARGE SCALE GENOMIC DNA]</scope>
    <source>
        <strain evidence="12 13">NCTC12227</strain>
    </source>
</reference>
<organism evidence="12 13">
    <name type="scientific">Neisseria animaloris</name>
    <dbReference type="NCBI Taxonomy" id="326522"/>
    <lineage>
        <taxon>Bacteria</taxon>
        <taxon>Pseudomonadati</taxon>
        <taxon>Pseudomonadota</taxon>
        <taxon>Betaproteobacteria</taxon>
        <taxon>Neisseriales</taxon>
        <taxon>Neisseriaceae</taxon>
        <taxon>Neisseria</taxon>
    </lineage>
</organism>
<keyword evidence="6" id="KW-0547">Nucleotide-binding</keyword>
<evidence type="ECO:0000256" key="3">
    <source>
        <dbReference type="ARBA" id="ARBA00022575"/>
    </source>
</evidence>
<dbReference type="Pfam" id="PF03060">
    <property type="entry name" value="NMO"/>
    <property type="match status" value="1"/>
</dbReference>
<dbReference type="InterPro" id="IPR004136">
    <property type="entry name" value="NMO"/>
</dbReference>
<evidence type="ECO:0000313" key="12">
    <source>
        <dbReference type="EMBL" id="VEJ21537.1"/>
    </source>
</evidence>
<evidence type="ECO:0000256" key="9">
    <source>
        <dbReference type="ARBA" id="ARBA00031155"/>
    </source>
</evidence>
<evidence type="ECO:0000256" key="5">
    <source>
        <dbReference type="ARBA" id="ARBA00022643"/>
    </source>
</evidence>
<evidence type="ECO:0000256" key="1">
    <source>
        <dbReference type="ARBA" id="ARBA00001917"/>
    </source>
</evidence>
<comment type="cofactor">
    <cofactor evidence="1">
        <name>FMN</name>
        <dbReference type="ChEBI" id="CHEBI:58210"/>
    </cofactor>
</comment>